<feature type="compositionally biased region" description="Low complexity" evidence="1">
    <location>
        <begin position="66"/>
        <end position="76"/>
    </location>
</feature>
<feature type="compositionally biased region" description="Basic and acidic residues" evidence="1">
    <location>
        <begin position="45"/>
        <end position="54"/>
    </location>
</feature>
<evidence type="ECO:0000313" key="2">
    <source>
        <dbReference type="EMBL" id="CAA9555272.1"/>
    </source>
</evidence>
<organism evidence="2">
    <name type="scientific">uncultured Thermoleophilia bacterium</name>
    <dbReference type="NCBI Taxonomy" id="1497501"/>
    <lineage>
        <taxon>Bacteria</taxon>
        <taxon>Bacillati</taxon>
        <taxon>Actinomycetota</taxon>
        <taxon>Thermoleophilia</taxon>
        <taxon>environmental samples</taxon>
    </lineage>
</organism>
<feature type="non-terminal residue" evidence="2">
    <location>
        <position position="132"/>
    </location>
</feature>
<accession>A0A6J4UNE2</accession>
<proteinExistence type="predicted"/>
<protein>
    <submittedName>
        <fullName evidence="2">Uncharacterized protein</fullName>
    </submittedName>
</protein>
<sequence>GGRYRRRAHGLRDHPHTRSGAGGDVLRRDARHRPEPAGPSGLPGVRDRQRDARGRRAGGHGHPLQRAAARPDLAPRGGRRGGAPPAGGGRRRVPRRDVRLRGVQDGVLLRPGRQRPDAAPPLRAVRRGSGDL</sequence>
<reference evidence="2" key="1">
    <citation type="submission" date="2020-02" db="EMBL/GenBank/DDBJ databases">
        <authorList>
            <person name="Meier V. D."/>
        </authorList>
    </citation>
    <scope>NUCLEOTIDE SEQUENCE</scope>
    <source>
        <strain evidence="2">AVDCRST_MAG79</strain>
    </source>
</reference>
<evidence type="ECO:0000256" key="1">
    <source>
        <dbReference type="SAM" id="MobiDB-lite"/>
    </source>
</evidence>
<feature type="region of interest" description="Disordered" evidence="1">
    <location>
        <begin position="1"/>
        <end position="132"/>
    </location>
</feature>
<feature type="non-terminal residue" evidence="2">
    <location>
        <position position="1"/>
    </location>
</feature>
<dbReference type="AlphaFoldDB" id="A0A6J4UNE2"/>
<name>A0A6J4UNE2_9ACTN</name>
<dbReference type="EMBL" id="CADCWC010000484">
    <property type="protein sequence ID" value="CAA9555272.1"/>
    <property type="molecule type" value="Genomic_DNA"/>
</dbReference>
<gene>
    <name evidence="2" type="ORF">AVDCRST_MAG79-3036</name>
</gene>
<feature type="compositionally biased region" description="Basic and acidic residues" evidence="1">
    <location>
        <begin position="25"/>
        <end position="35"/>
    </location>
</feature>